<feature type="compositionally biased region" description="Acidic residues" evidence="1">
    <location>
        <begin position="42"/>
        <end position="54"/>
    </location>
</feature>
<evidence type="ECO:0000313" key="4">
    <source>
        <dbReference type="Proteomes" id="UP000526003"/>
    </source>
</evidence>
<feature type="region of interest" description="Disordered" evidence="1">
    <location>
        <begin position="41"/>
        <end position="82"/>
    </location>
</feature>
<dbReference type="AlphaFoldDB" id="A0A7X1GBV4"/>
<comment type="caution">
    <text evidence="3">The sequence shown here is derived from an EMBL/GenBank/DDBJ whole genome shotgun (WGS) entry which is preliminary data.</text>
</comment>
<proteinExistence type="predicted"/>
<keyword evidence="4" id="KW-1185">Reference proteome</keyword>
<evidence type="ECO:0000256" key="1">
    <source>
        <dbReference type="SAM" id="MobiDB-lite"/>
    </source>
</evidence>
<keyword evidence="2" id="KW-0732">Signal</keyword>
<sequence>MKTLFVMALLVSVLGSTSASADTFDGYECTDDCSGHQAGYDWAEDNDIDDEDSCDTPSQSFNEGCQSFVQGGSGFISSDDDG</sequence>
<dbReference type="EMBL" id="JACMYG010000005">
    <property type="protein sequence ID" value="MBC2689614.1"/>
    <property type="molecule type" value="Genomic_DNA"/>
</dbReference>
<feature type="signal peptide" evidence="2">
    <location>
        <begin position="1"/>
        <end position="21"/>
    </location>
</feature>
<feature type="compositionally biased region" description="Polar residues" evidence="1">
    <location>
        <begin position="56"/>
        <end position="70"/>
    </location>
</feature>
<gene>
    <name evidence="3" type="ORF">H7995_07355</name>
</gene>
<protein>
    <submittedName>
        <fullName evidence="3">Uncharacterized protein</fullName>
    </submittedName>
</protein>
<dbReference type="Proteomes" id="UP000526003">
    <property type="component" value="Unassembled WGS sequence"/>
</dbReference>
<evidence type="ECO:0000313" key="3">
    <source>
        <dbReference type="EMBL" id="MBC2689614.1"/>
    </source>
</evidence>
<evidence type="ECO:0000256" key="2">
    <source>
        <dbReference type="SAM" id="SignalP"/>
    </source>
</evidence>
<name>A0A7X1GBV4_9PSED</name>
<accession>A0A7X1GBV4</accession>
<reference evidence="3 4" key="1">
    <citation type="submission" date="2020-08" db="EMBL/GenBank/DDBJ databases">
        <title>Pseudomonas sp. nov.</title>
        <authorList>
            <person name="Gieschler S."/>
            <person name="Fiedler G."/>
            <person name="Brinks E."/>
            <person name="Boehnlein C."/>
            <person name="Franz C.M.A.P."/>
            <person name="Kabisch J."/>
        </authorList>
    </citation>
    <scope>NUCLEOTIDE SEQUENCE [LARGE SCALE GENOMIC DNA]</scope>
    <source>
        <strain evidence="3 4">MBT-1</strain>
    </source>
</reference>
<organism evidence="3 4">
    <name type="scientific">Pseudomonas kielensis</name>
    <dbReference type="NCBI Taxonomy" id="2762577"/>
    <lineage>
        <taxon>Bacteria</taxon>
        <taxon>Pseudomonadati</taxon>
        <taxon>Pseudomonadota</taxon>
        <taxon>Gammaproteobacteria</taxon>
        <taxon>Pseudomonadales</taxon>
        <taxon>Pseudomonadaceae</taxon>
        <taxon>Pseudomonas</taxon>
    </lineage>
</organism>
<feature type="chain" id="PRO_5031406800" evidence="2">
    <location>
        <begin position="22"/>
        <end position="82"/>
    </location>
</feature>
<dbReference type="RefSeq" id="WP_185818176.1">
    <property type="nucleotide sequence ID" value="NZ_JACMYG010000005.1"/>
</dbReference>